<dbReference type="EMBL" id="JAPQES010000001">
    <property type="protein sequence ID" value="MCY6369575.1"/>
    <property type="molecule type" value="Genomic_DNA"/>
</dbReference>
<name>A0ABT4CKJ8_9CLOT</name>
<dbReference type="RefSeq" id="WP_268047953.1">
    <property type="nucleotide sequence ID" value="NZ_JAPQES010000001.1"/>
</dbReference>
<dbReference type="InterPro" id="IPR023365">
    <property type="entry name" value="Sortase_dom-sf"/>
</dbReference>
<evidence type="ECO:0000313" key="3">
    <source>
        <dbReference type="EMBL" id="MCY6369575.1"/>
    </source>
</evidence>
<comment type="caution">
    <text evidence="3">The sequence shown here is derived from an EMBL/GenBank/DDBJ whole genome shotgun (WGS) entry which is preliminary data.</text>
</comment>
<reference evidence="3" key="1">
    <citation type="submission" date="2022-12" db="EMBL/GenBank/DDBJ databases">
        <authorList>
            <person name="Wang J."/>
        </authorList>
    </citation>
    <scope>NUCLEOTIDE SEQUENCE</scope>
    <source>
        <strain evidence="3">HY-42-06</strain>
    </source>
</reference>
<dbReference type="Gene3D" id="2.40.260.10">
    <property type="entry name" value="Sortase"/>
    <property type="match status" value="1"/>
</dbReference>
<dbReference type="InterPro" id="IPR041999">
    <property type="entry name" value="Sortase_D_1"/>
</dbReference>
<dbReference type="SUPFAM" id="SSF63817">
    <property type="entry name" value="Sortase"/>
    <property type="match status" value="1"/>
</dbReference>
<accession>A0ABT4CKJ8</accession>
<evidence type="ECO:0000313" key="4">
    <source>
        <dbReference type="Proteomes" id="UP001079657"/>
    </source>
</evidence>
<feature type="transmembrane region" description="Helical" evidence="2">
    <location>
        <begin position="7"/>
        <end position="27"/>
    </location>
</feature>
<organism evidence="3 4">
    <name type="scientific">Clostridium ganghwense</name>
    <dbReference type="NCBI Taxonomy" id="312089"/>
    <lineage>
        <taxon>Bacteria</taxon>
        <taxon>Bacillati</taxon>
        <taxon>Bacillota</taxon>
        <taxon>Clostridia</taxon>
        <taxon>Eubacteriales</taxon>
        <taxon>Clostridiaceae</taxon>
        <taxon>Clostridium</taxon>
    </lineage>
</organism>
<dbReference type="Proteomes" id="UP001079657">
    <property type="component" value="Unassembled WGS sequence"/>
</dbReference>
<sequence length="214" mass="24025">MKKTSTLFKIFILIFILSLIIIGISIYKITHSSNEIKKSIEIWEHKEITKKSSKLINFKDSSDTNNLVTDKKLLPVQYKTEPTKSEVIGKLTITSTKEILPIIYGTSDSDLEKGVGLYTSTSLPGENGNCLLFGHRDGAFKGLKNIKLDDKIFIETSVGKLVYKVIDTKITLPNDPEILKSYDEPMLTLVTCYPFNYIGSAPKRFIVTAELIVN</sequence>
<proteinExistence type="predicted"/>
<keyword evidence="2" id="KW-1133">Transmembrane helix</keyword>
<dbReference type="CDD" id="cd05828">
    <property type="entry name" value="Sortase_D_1"/>
    <property type="match status" value="1"/>
</dbReference>
<keyword evidence="4" id="KW-1185">Reference proteome</keyword>
<evidence type="ECO:0000256" key="1">
    <source>
        <dbReference type="ARBA" id="ARBA00022801"/>
    </source>
</evidence>
<dbReference type="Pfam" id="PF04203">
    <property type="entry name" value="Sortase"/>
    <property type="match status" value="1"/>
</dbReference>
<keyword evidence="2" id="KW-0812">Transmembrane</keyword>
<protein>
    <submittedName>
        <fullName evidence="3">Class D sortase</fullName>
    </submittedName>
</protein>
<evidence type="ECO:0000256" key="2">
    <source>
        <dbReference type="SAM" id="Phobius"/>
    </source>
</evidence>
<dbReference type="NCBIfam" id="TIGR01076">
    <property type="entry name" value="sortase_fam"/>
    <property type="match status" value="1"/>
</dbReference>
<keyword evidence="1" id="KW-0378">Hydrolase</keyword>
<keyword evidence="2" id="KW-0472">Membrane</keyword>
<gene>
    <name evidence="3" type="ORF">OXH55_02795</name>
</gene>
<dbReference type="InterPro" id="IPR005754">
    <property type="entry name" value="Sortase"/>
</dbReference>